<name>A0A314KUP0_NICAT</name>
<dbReference type="EMBL" id="MJEQ01000940">
    <property type="protein sequence ID" value="OIT33106.1"/>
    <property type="molecule type" value="Genomic_DNA"/>
</dbReference>
<evidence type="ECO:0000313" key="1">
    <source>
        <dbReference type="EMBL" id="OIT33106.1"/>
    </source>
</evidence>
<feature type="non-terminal residue" evidence="1">
    <location>
        <position position="95"/>
    </location>
</feature>
<dbReference type="AlphaFoldDB" id="A0A314KUP0"/>
<sequence>LKMIHDRNILERNFKPGGTLFLYNSHLRLFPGKLKSRWPGPFRVVEVHPTGAVEIAASNDSRTFRVNGHRLKHYVGMEEAQKVLVTHLVEPPKLS</sequence>
<reference evidence="1" key="1">
    <citation type="submission" date="2016-11" db="EMBL/GenBank/DDBJ databases">
        <title>The genome of Nicotiana attenuata.</title>
        <authorList>
            <person name="Xu S."/>
            <person name="Brockmoeller T."/>
            <person name="Gaquerel E."/>
            <person name="Navarro A."/>
            <person name="Kuhl H."/>
            <person name="Gase K."/>
            <person name="Ling Z."/>
            <person name="Zhou W."/>
            <person name="Kreitzer C."/>
            <person name="Stanke M."/>
            <person name="Tang H."/>
            <person name="Lyons E."/>
            <person name="Pandey P."/>
            <person name="Pandey S.P."/>
            <person name="Timmermann B."/>
            <person name="Baldwin I.T."/>
        </authorList>
    </citation>
    <scope>NUCLEOTIDE SEQUENCE [LARGE SCALE GENOMIC DNA]</scope>
    <source>
        <strain evidence="1">UT</strain>
    </source>
</reference>
<evidence type="ECO:0000313" key="2">
    <source>
        <dbReference type="Proteomes" id="UP000187609"/>
    </source>
</evidence>
<dbReference type="Proteomes" id="UP000187609">
    <property type="component" value="Unassembled WGS sequence"/>
</dbReference>
<feature type="non-terminal residue" evidence="1">
    <location>
        <position position="1"/>
    </location>
</feature>
<accession>A0A314KUP0</accession>
<gene>
    <name evidence="1" type="ORF">A4A49_60473</name>
</gene>
<proteinExistence type="predicted"/>
<protein>
    <submittedName>
        <fullName evidence="1">Uncharacterized protein</fullName>
    </submittedName>
</protein>
<comment type="caution">
    <text evidence="1">The sequence shown here is derived from an EMBL/GenBank/DDBJ whole genome shotgun (WGS) entry which is preliminary data.</text>
</comment>
<keyword evidence="2" id="KW-1185">Reference proteome</keyword>
<organism evidence="1 2">
    <name type="scientific">Nicotiana attenuata</name>
    <name type="common">Coyote tobacco</name>
    <dbReference type="NCBI Taxonomy" id="49451"/>
    <lineage>
        <taxon>Eukaryota</taxon>
        <taxon>Viridiplantae</taxon>
        <taxon>Streptophyta</taxon>
        <taxon>Embryophyta</taxon>
        <taxon>Tracheophyta</taxon>
        <taxon>Spermatophyta</taxon>
        <taxon>Magnoliopsida</taxon>
        <taxon>eudicotyledons</taxon>
        <taxon>Gunneridae</taxon>
        <taxon>Pentapetalae</taxon>
        <taxon>asterids</taxon>
        <taxon>lamiids</taxon>
        <taxon>Solanales</taxon>
        <taxon>Solanaceae</taxon>
        <taxon>Nicotianoideae</taxon>
        <taxon>Nicotianeae</taxon>
        <taxon>Nicotiana</taxon>
    </lineage>
</organism>
<dbReference type="Gramene" id="OIT33106">
    <property type="protein sequence ID" value="OIT33106"/>
    <property type="gene ID" value="A4A49_60473"/>
</dbReference>